<dbReference type="HOGENOM" id="CLU_096818_1_0_11"/>
<sequence length="200" mass="22276">MSVRTVLDGDVEVHYGQFYVESECDQPEMAACFVGQRNGLCGAASPGFLFCITGLHTGCVRLTVEVREEPPEPDERWEDVVEVSFRPSGAAGVVGWAGGWGHDLHLTERDYRVRYSAYAMDAGRERDTRGADEDEVDSYLLQFWPAPPAEDVVVRQTSDIAAYWHGVSWKPPPPPTPEERAERAHQALVEETLKRNARGA</sequence>
<keyword evidence="2" id="KW-1185">Reference proteome</keyword>
<dbReference type="AlphaFoldDB" id="H5XNY3"/>
<dbReference type="Proteomes" id="UP000002791">
    <property type="component" value="Chromosome"/>
</dbReference>
<evidence type="ECO:0000313" key="2">
    <source>
        <dbReference type="Proteomes" id="UP000002791"/>
    </source>
</evidence>
<gene>
    <name evidence="1" type="ORF">SaccyDRAFT_4422</name>
</gene>
<dbReference type="EMBL" id="CM001440">
    <property type="protein sequence ID" value="EHR63232.1"/>
    <property type="molecule type" value="Genomic_DNA"/>
</dbReference>
<proteinExistence type="predicted"/>
<name>H5XNY3_9PSEU</name>
<protein>
    <submittedName>
        <fullName evidence="1">Uncharacterized protein</fullName>
    </submittedName>
</protein>
<dbReference type="RefSeq" id="WP_005459428.1">
    <property type="nucleotide sequence ID" value="NZ_CM001440.1"/>
</dbReference>
<evidence type="ECO:0000313" key="1">
    <source>
        <dbReference type="EMBL" id="EHR63232.1"/>
    </source>
</evidence>
<accession>H5XNY3</accession>
<reference evidence="1 2" key="1">
    <citation type="submission" date="2011-11" db="EMBL/GenBank/DDBJ databases">
        <title>The Noncontiguous Finished sequence of Saccharomonospora cyanea NA-134.</title>
        <authorList>
            <consortium name="US DOE Joint Genome Institute"/>
            <person name="Lucas S."/>
            <person name="Han J."/>
            <person name="Lapidus A."/>
            <person name="Cheng J.-F."/>
            <person name="Goodwin L."/>
            <person name="Pitluck S."/>
            <person name="Peters L."/>
            <person name="Ovchinnikova G."/>
            <person name="Lu M."/>
            <person name="Detter J.C."/>
            <person name="Han C."/>
            <person name="Tapia R."/>
            <person name="Land M."/>
            <person name="Hauser L."/>
            <person name="Kyrpides N."/>
            <person name="Ivanova N."/>
            <person name="Pagani I."/>
            <person name="Brambilla E.-M."/>
            <person name="Klenk H.-P."/>
            <person name="Woyke T."/>
        </authorList>
    </citation>
    <scope>NUCLEOTIDE SEQUENCE [LARGE SCALE GENOMIC DNA]</scope>
    <source>
        <strain evidence="1 2">NA-134</strain>
    </source>
</reference>
<dbReference type="eggNOG" id="ENOG502ZFB5">
    <property type="taxonomic scope" value="Bacteria"/>
</dbReference>
<organism evidence="1 2">
    <name type="scientific">Saccharomonospora cyanea NA-134</name>
    <dbReference type="NCBI Taxonomy" id="882082"/>
    <lineage>
        <taxon>Bacteria</taxon>
        <taxon>Bacillati</taxon>
        <taxon>Actinomycetota</taxon>
        <taxon>Actinomycetes</taxon>
        <taxon>Pseudonocardiales</taxon>
        <taxon>Pseudonocardiaceae</taxon>
        <taxon>Saccharomonospora</taxon>
    </lineage>
</organism>
<dbReference type="STRING" id="882082.SaccyDRAFT_4422"/>